<accession>A0A378ZUR8</accession>
<evidence type="ECO:0000256" key="3">
    <source>
        <dbReference type="ARBA" id="ARBA00023004"/>
    </source>
</evidence>
<evidence type="ECO:0000256" key="4">
    <source>
        <dbReference type="ARBA" id="ARBA00025742"/>
    </source>
</evidence>
<evidence type="ECO:0000259" key="5">
    <source>
        <dbReference type="Pfam" id="PF00149"/>
    </source>
</evidence>
<keyword evidence="3" id="KW-0408">Iron</keyword>
<dbReference type="Gene3D" id="3.60.21.40">
    <property type="entry name" value="GpdQ, catalytic alpha/beta sandwich domain"/>
    <property type="match status" value="1"/>
</dbReference>
<dbReference type="GO" id="GO:0004114">
    <property type="term" value="F:3',5'-cyclic-nucleotide phosphodiesterase activity"/>
    <property type="evidence" value="ECO:0007669"/>
    <property type="project" value="UniProtKB-EC"/>
</dbReference>
<dbReference type="InterPro" id="IPR050884">
    <property type="entry name" value="CNP_phosphodiesterase-III"/>
</dbReference>
<protein>
    <submittedName>
        <fullName evidence="6">3',5'-cyclic adenosine monophosphate phosphodiesterase CpdA</fullName>
        <ecNumber evidence="6">3.1.4.17</ecNumber>
    </submittedName>
</protein>
<dbReference type="InterPro" id="IPR029052">
    <property type="entry name" value="Metallo-depent_PP-like"/>
</dbReference>
<dbReference type="InterPro" id="IPR042281">
    <property type="entry name" value="GpdQ_beta-strand"/>
</dbReference>
<dbReference type="SUPFAM" id="SSF56300">
    <property type="entry name" value="Metallo-dependent phosphatases"/>
    <property type="match status" value="1"/>
</dbReference>
<dbReference type="GO" id="GO:0046872">
    <property type="term" value="F:metal ion binding"/>
    <property type="evidence" value="ECO:0007669"/>
    <property type="project" value="UniProtKB-KW"/>
</dbReference>
<feature type="domain" description="Calcineurin-like phosphoesterase" evidence="5">
    <location>
        <begin position="11"/>
        <end position="206"/>
    </location>
</feature>
<proteinExistence type="inferred from homology"/>
<dbReference type="InterPro" id="IPR026575">
    <property type="entry name" value="GpdQ/CpdA-like"/>
</dbReference>
<evidence type="ECO:0000256" key="2">
    <source>
        <dbReference type="ARBA" id="ARBA00022801"/>
    </source>
</evidence>
<dbReference type="PANTHER" id="PTHR42988:SF2">
    <property type="entry name" value="CYCLIC NUCLEOTIDE PHOSPHODIESTERASE CBUA0032-RELATED"/>
    <property type="match status" value="1"/>
</dbReference>
<dbReference type="InterPro" id="IPR042283">
    <property type="entry name" value="GpdQ_catalytic"/>
</dbReference>
<dbReference type="Gene3D" id="3.30.750.180">
    <property type="entry name" value="GpdQ, beta-strand dimerisation domain"/>
    <property type="match status" value="1"/>
</dbReference>
<dbReference type="CDD" id="cd07402">
    <property type="entry name" value="MPP_GpdQ"/>
    <property type="match status" value="1"/>
</dbReference>
<dbReference type="Pfam" id="PF00149">
    <property type="entry name" value="Metallophos"/>
    <property type="match status" value="1"/>
</dbReference>
<evidence type="ECO:0000313" key="7">
    <source>
        <dbReference type="Proteomes" id="UP000255000"/>
    </source>
</evidence>
<comment type="similarity">
    <text evidence="4">Belongs to the cyclic nucleotide phosphodiesterase class-III family.</text>
</comment>
<dbReference type="InterPro" id="IPR004843">
    <property type="entry name" value="Calcineurin-like_PHP"/>
</dbReference>
<dbReference type="PANTHER" id="PTHR42988">
    <property type="entry name" value="PHOSPHOHYDROLASE"/>
    <property type="match status" value="1"/>
</dbReference>
<reference evidence="6 7" key="1">
    <citation type="submission" date="2018-06" db="EMBL/GenBank/DDBJ databases">
        <authorList>
            <consortium name="Pathogen Informatics"/>
            <person name="Doyle S."/>
        </authorList>
    </citation>
    <scope>NUCLEOTIDE SEQUENCE [LARGE SCALE GENOMIC DNA]</scope>
    <source>
        <strain evidence="6 7">NCTC13350</strain>
    </source>
</reference>
<dbReference type="EMBL" id="UGSK01000001">
    <property type="protein sequence ID" value="SUB00935.1"/>
    <property type="molecule type" value="Genomic_DNA"/>
</dbReference>
<evidence type="ECO:0000256" key="1">
    <source>
        <dbReference type="ARBA" id="ARBA00022723"/>
    </source>
</evidence>
<organism evidence="6 7">
    <name type="scientific">Pannonibacter phragmitetus</name>
    <dbReference type="NCBI Taxonomy" id="121719"/>
    <lineage>
        <taxon>Bacteria</taxon>
        <taxon>Pseudomonadati</taxon>
        <taxon>Pseudomonadota</taxon>
        <taxon>Alphaproteobacteria</taxon>
        <taxon>Hyphomicrobiales</taxon>
        <taxon>Stappiaceae</taxon>
        <taxon>Pannonibacter</taxon>
    </lineage>
</organism>
<dbReference type="AlphaFoldDB" id="A0A378ZUR8"/>
<keyword evidence="2 6" id="KW-0378">Hydrolase</keyword>
<name>A0A378ZUR8_9HYPH</name>
<keyword evidence="1" id="KW-0479">Metal-binding</keyword>
<dbReference type="Proteomes" id="UP000255000">
    <property type="component" value="Unassembled WGS sequence"/>
</dbReference>
<sequence length="285" mass="30899">MEQYPRPMTLIVQITDLHLRPRGLACYRVSDTNMLAARAFRAIAALPQKPDAVVITGDLTDGADEREYALLRQLCRQMPCPVYVMPGNHDLTAAMRSELADFPGVGDAPAGDKLHYAVTIGGLRLVVLDSSVAGKPYGRLGGDQIAWLDQTLAADHTPTLVALHHPPRVTGIAHMDVIGLADTEALAAILSRHHHVERLICGHVHRTIIARFAGTVMTLCPSTAHACVLDFAPDAPAEFVMEPPAFFVHRLDPEAGLSSHLHYVEAYPGPYPFFADKGVSWPGGK</sequence>
<evidence type="ECO:0000313" key="6">
    <source>
        <dbReference type="EMBL" id="SUB00935.1"/>
    </source>
</evidence>
<gene>
    <name evidence="6" type="primary">cpdA_3</name>
    <name evidence="6" type="ORF">NCTC13350_01865</name>
</gene>
<dbReference type="EC" id="3.1.4.17" evidence="6"/>